<protein>
    <recommendedName>
        <fullName evidence="4">UDP-N-acetylglucosamine kinase</fullName>
    </recommendedName>
</protein>
<sequence length="321" mass="34572">MSSALDEESLWGRLHDEIVQAYQARAKREAVREGRAIIMAGAPGAGKSQGVAMVRQVLGPQESQRLGVVEDGFVTVDADDVKQLLLGTPVAGLEVAPELLAQACSHWDGVIAEHAPERLADGRPLLRGELATLVHPLSAATADKIRKELVADCFNIKIEGTLQWMEPSGMGQGPRLIDQLRAEEYVQVSIVAVDAPKELCLAGAHQRWAEPRKVGDVTARYTPAEAVESMFPPGRASSRCVDNARITHDLVRGDAGFEEVNLFIAHRGERPAVEHVDRAGKTRLLPVPGQPPGTRTASAGLRGSQGVGQDQLRTQPPNRGR</sequence>
<name>A0A3P1T1X2_9ACTN</name>
<proteinExistence type="predicted"/>
<evidence type="ECO:0000313" key="2">
    <source>
        <dbReference type="EMBL" id="RRD03497.1"/>
    </source>
</evidence>
<evidence type="ECO:0000313" key="3">
    <source>
        <dbReference type="Proteomes" id="UP000280819"/>
    </source>
</evidence>
<comment type="caution">
    <text evidence="2">The sequence shown here is derived from an EMBL/GenBank/DDBJ whole genome shotgun (WGS) entry which is preliminary data.</text>
</comment>
<gene>
    <name evidence="2" type="ORF">EII34_13920</name>
</gene>
<feature type="compositionally biased region" description="Polar residues" evidence="1">
    <location>
        <begin position="307"/>
        <end position="321"/>
    </location>
</feature>
<dbReference type="AlphaFoldDB" id="A0A3P1T1X2"/>
<dbReference type="RefSeq" id="WP_124845774.1">
    <property type="nucleotide sequence ID" value="NZ_RQZG01000019.1"/>
</dbReference>
<organism evidence="2 3">
    <name type="scientific">Arachnia propionica</name>
    <dbReference type="NCBI Taxonomy" id="1750"/>
    <lineage>
        <taxon>Bacteria</taxon>
        <taxon>Bacillati</taxon>
        <taxon>Actinomycetota</taxon>
        <taxon>Actinomycetes</taxon>
        <taxon>Propionibacteriales</taxon>
        <taxon>Propionibacteriaceae</taxon>
        <taxon>Arachnia</taxon>
    </lineage>
</organism>
<dbReference type="Gene3D" id="3.40.50.300">
    <property type="entry name" value="P-loop containing nucleotide triphosphate hydrolases"/>
    <property type="match status" value="1"/>
</dbReference>
<feature type="region of interest" description="Disordered" evidence="1">
    <location>
        <begin position="281"/>
        <end position="321"/>
    </location>
</feature>
<dbReference type="SUPFAM" id="SSF52540">
    <property type="entry name" value="P-loop containing nucleoside triphosphate hydrolases"/>
    <property type="match status" value="1"/>
</dbReference>
<dbReference type="Proteomes" id="UP000280819">
    <property type="component" value="Unassembled WGS sequence"/>
</dbReference>
<dbReference type="OrthoDB" id="4451554at2"/>
<reference evidence="2 3" key="1">
    <citation type="submission" date="2018-11" db="EMBL/GenBank/DDBJ databases">
        <title>Genomes From Bacteria Associated with the Canine Oral Cavity: a Test Case for Automated Genome-Based Taxonomic Assignment.</title>
        <authorList>
            <person name="Coil D.A."/>
            <person name="Jospin G."/>
            <person name="Darling A.E."/>
            <person name="Wallis C."/>
            <person name="Davis I.J."/>
            <person name="Harris S."/>
            <person name="Eisen J.A."/>
            <person name="Holcombe L.J."/>
            <person name="O'Flynn C."/>
        </authorList>
    </citation>
    <scope>NUCLEOTIDE SEQUENCE [LARGE SCALE GENOMIC DNA]</scope>
    <source>
        <strain evidence="2 3">OH887_COT-365</strain>
    </source>
</reference>
<accession>A0A3P1T1X2</accession>
<dbReference type="EMBL" id="RQZG01000019">
    <property type="protein sequence ID" value="RRD03497.1"/>
    <property type="molecule type" value="Genomic_DNA"/>
</dbReference>
<dbReference type="InterPro" id="IPR027417">
    <property type="entry name" value="P-loop_NTPase"/>
</dbReference>
<evidence type="ECO:0000256" key="1">
    <source>
        <dbReference type="SAM" id="MobiDB-lite"/>
    </source>
</evidence>
<evidence type="ECO:0008006" key="4">
    <source>
        <dbReference type="Google" id="ProtNLM"/>
    </source>
</evidence>